<name>A0A016VYK3_9BILA</name>
<gene>
    <name evidence="1" type="primary">Acey_s0002.g1036</name>
    <name evidence="1" type="ORF">Y032_0002g1036</name>
</gene>
<keyword evidence="2" id="KW-1185">Reference proteome</keyword>
<evidence type="ECO:0000313" key="2">
    <source>
        <dbReference type="Proteomes" id="UP000024635"/>
    </source>
</evidence>
<dbReference type="OrthoDB" id="5863535at2759"/>
<accession>A0A016VYK3</accession>
<dbReference type="Proteomes" id="UP000024635">
    <property type="component" value="Unassembled WGS sequence"/>
</dbReference>
<organism evidence="1 2">
    <name type="scientific">Ancylostoma ceylanicum</name>
    <dbReference type="NCBI Taxonomy" id="53326"/>
    <lineage>
        <taxon>Eukaryota</taxon>
        <taxon>Metazoa</taxon>
        <taxon>Ecdysozoa</taxon>
        <taxon>Nematoda</taxon>
        <taxon>Chromadorea</taxon>
        <taxon>Rhabditida</taxon>
        <taxon>Rhabditina</taxon>
        <taxon>Rhabditomorpha</taxon>
        <taxon>Strongyloidea</taxon>
        <taxon>Ancylostomatidae</taxon>
        <taxon>Ancylostomatinae</taxon>
        <taxon>Ancylostoma</taxon>
    </lineage>
</organism>
<dbReference type="PANTHER" id="PTHR46238:SF8">
    <property type="entry name" value="ENDONUCLEASE_EXONUCLEASE_PHOSPHATASE DOMAIN-CONTAINING PROTEIN"/>
    <property type="match status" value="1"/>
</dbReference>
<proteinExistence type="predicted"/>
<comment type="caution">
    <text evidence="1">The sequence shown here is derived from an EMBL/GenBank/DDBJ whole genome shotgun (WGS) entry which is preliminary data.</text>
</comment>
<reference evidence="2" key="1">
    <citation type="journal article" date="2015" name="Nat. Genet.">
        <title>The genome and transcriptome of the zoonotic hookworm Ancylostoma ceylanicum identify infection-specific gene families.</title>
        <authorList>
            <person name="Schwarz E.M."/>
            <person name="Hu Y."/>
            <person name="Antoshechkin I."/>
            <person name="Miller M.M."/>
            <person name="Sternberg P.W."/>
            <person name="Aroian R.V."/>
        </authorList>
    </citation>
    <scope>NUCLEOTIDE SEQUENCE</scope>
    <source>
        <strain evidence="2">HY135</strain>
    </source>
</reference>
<dbReference type="AlphaFoldDB" id="A0A016VYK3"/>
<dbReference type="PANTHER" id="PTHR46238">
    <property type="entry name" value="REVERSE TRANSCRIPTASE DOMAIN-CONTAINING PROTEIN"/>
    <property type="match status" value="1"/>
</dbReference>
<evidence type="ECO:0000313" key="1">
    <source>
        <dbReference type="EMBL" id="EYC32669.1"/>
    </source>
</evidence>
<protein>
    <submittedName>
        <fullName evidence="1">Uncharacterized protein</fullName>
    </submittedName>
</protein>
<dbReference type="EMBL" id="JARK01001338">
    <property type="protein sequence ID" value="EYC32669.1"/>
    <property type="molecule type" value="Genomic_DNA"/>
</dbReference>
<sequence>MNLNYRRKRGTTGWHGSAFAWTLRGLNISPYFTTDEHESGTIEIEVKNLPRGATFKYLGSMKSSEGSLAHEINTAWLKWHSLTGVLCGKNIPDRLKSKIYRTLVRPVELYGTECWPATNEMERRISVMEMRILRWMGGFTQLDRSCKQEIRRRIGVFAIRAIYTGCVRLTRVRLYDEE</sequence>